<dbReference type="PANTHER" id="PTHR37296:SF1">
    <property type="entry name" value="CONSERVED VIRULENCE FACTOR B"/>
    <property type="match status" value="1"/>
</dbReference>
<sequence>MVQIGKFNRLKVVKLVDFGLFLEGGKFGNILLPKRYVPADTDVGDELDVFIYLDSEDEIIATTERPKVTVGECAYLKVTDVNRVGAFLDWGLPKDLMVPYNEQSNPMEEGKSYVVYVYLDPYTNRIVASSRLNRHLSEESLFFKPQQAVKLQICGRTDMGYKAVINNTHLGLLFKDDAFKPLKYGARTPGYIKAIRPDKKIDLSLQLPPVQQREQLTEQIIEHLEARGGTSNLTDKSAPDDIYRQFNVSKGSYKKALGSLYKAKRILIEADKITLLK</sequence>
<comment type="similarity">
    <text evidence="1">Belongs to the CvfB family.</text>
</comment>
<dbReference type="InterPro" id="IPR014464">
    <property type="entry name" value="CvfB_fam"/>
</dbReference>
<dbReference type="PANTHER" id="PTHR37296">
    <property type="entry name" value="CONSERVED VIRULENCE FACTOR B"/>
    <property type="match status" value="1"/>
</dbReference>
<evidence type="ECO:0000313" key="5">
    <source>
        <dbReference type="Proteomes" id="UP000787472"/>
    </source>
</evidence>
<evidence type="ECO:0000313" key="4">
    <source>
        <dbReference type="EMBL" id="NHO65520.1"/>
    </source>
</evidence>
<dbReference type="AlphaFoldDB" id="A0A9E5JVX7"/>
<accession>A0A9E5JVX7</accession>
<feature type="domain" description="Conserved virulence factor B first S1" evidence="2">
    <location>
        <begin position="70"/>
        <end position="127"/>
    </location>
</feature>
<dbReference type="EMBL" id="JAAONZ010000004">
    <property type="protein sequence ID" value="NHO65520.1"/>
    <property type="molecule type" value="Genomic_DNA"/>
</dbReference>
<dbReference type="RefSeq" id="WP_167184553.1">
    <property type="nucleotide sequence ID" value="NZ_JAAONZ010000004.1"/>
</dbReference>
<evidence type="ECO:0000259" key="3">
    <source>
        <dbReference type="Pfam" id="PF17783"/>
    </source>
</evidence>
<comment type="caution">
    <text evidence="4">The sequence shown here is derived from an EMBL/GenBank/DDBJ whole genome shotgun (WGS) entry which is preliminary data.</text>
</comment>
<dbReference type="Pfam" id="PF13509">
    <property type="entry name" value="S1_2"/>
    <property type="match status" value="2"/>
</dbReference>
<dbReference type="InterPro" id="IPR012340">
    <property type="entry name" value="NA-bd_OB-fold"/>
</dbReference>
<gene>
    <name evidence="4" type="ORF">G8770_08215</name>
</gene>
<dbReference type="Proteomes" id="UP000787472">
    <property type="component" value="Unassembled WGS sequence"/>
</dbReference>
<feature type="domain" description="Conserved virulence factor B first S1" evidence="2">
    <location>
        <begin position="4"/>
        <end position="63"/>
    </location>
</feature>
<dbReference type="PIRSF" id="PIRSF012524">
    <property type="entry name" value="YitL_S1"/>
    <property type="match status" value="1"/>
</dbReference>
<name>A0A9E5JVX7_9GAMM</name>
<evidence type="ECO:0000259" key="2">
    <source>
        <dbReference type="Pfam" id="PF13509"/>
    </source>
</evidence>
<dbReference type="Gene3D" id="2.40.50.140">
    <property type="entry name" value="Nucleic acid-binding proteins"/>
    <property type="match status" value="2"/>
</dbReference>
<dbReference type="InterPro" id="IPR040764">
    <property type="entry name" value="CvfB_WH"/>
</dbReference>
<keyword evidence="5" id="KW-1185">Reference proteome</keyword>
<proteinExistence type="inferred from homology"/>
<dbReference type="Gene3D" id="1.10.10.10">
    <property type="entry name" value="Winged helix-like DNA-binding domain superfamily/Winged helix DNA-binding domain"/>
    <property type="match status" value="1"/>
</dbReference>
<organism evidence="4 5">
    <name type="scientific">Pseudomaricurvus hydrocarbonicus</name>
    <dbReference type="NCBI Taxonomy" id="1470433"/>
    <lineage>
        <taxon>Bacteria</taxon>
        <taxon>Pseudomonadati</taxon>
        <taxon>Pseudomonadota</taxon>
        <taxon>Gammaproteobacteria</taxon>
        <taxon>Cellvibrionales</taxon>
        <taxon>Cellvibrionaceae</taxon>
        <taxon>Pseudomaricurvus</taxon>
    </lineage>
</organism>
<dbReference type="InterPro" id="IPR039566">
    <property type="entry name" value="CvfB_S1_st"/>
</dbReference>
<reference evidence="4" key="1">
    <citation type="submission" date="2020-03" db="EMBL/GenBank/DDBJ databases">
        <authorList>
            <person name="Guo F."/>
        </authorList>
    </citation>
    <scope>NUCLEOTIDE SEQUENCE</scope>
    <source>
        <strain evidence="4">JCM 30134</strain>
    </source>
</reference>
<feature type="domain" description="Conserved virulence factor B-like winged helix" evidence="3">
    <location>
        <begin position="218"/>
        <end position="275"/>
    </location>
</feature>
<dbReference type="InterPro" id="IPR036388">
    <property type="entry name" value="WH-like_DNA-bd_sf"/>
</dbReference>
<dbReference type="Pfam" id="PF17783">
    <property type="entry name" value="WHD_CvfB"/>
    <property type="match status" value="1"/>
</dbReference>
<protein>
    <submittedName>
        <fullName evidence="4">GntR family transcriptional regulator</fullName>
    </submittedName>
</protein>
<evidence type="ECO:0000256" key="1">
    <source>
        <dbReference type="PIRNR" id="PIRNR012524"/>
    </source>
</evidence>